<dbReference type="InterPro" id="IPR015943">
    <property type="entry name" value="WD40/YVTN_repeat-like_dom_sf"/>
</dbReference>
<name>A0A1S3DXP7_CICAR</name>
<organism evidence="3 4">
    <name type="scientific">Cicer arietinum</name>
    <name type="common">Chickpea</name>
    <name type="synonym">Garbanzo</name>
    <dbReference type="NCBI Taxonomy" id="3827"/>
    <lineage>
        <taxon>Eukaryota</taxon>
        <taxon>Viridiplantae</taxon>
        <taxon>Streptophyta</taxon>
        <taxon>Embryophyta</taxon>
        <taxon>Tracheophyta</taxon>
        <taxon>Spermatophyta</taxon>
        <taxon>Magnoliopsida</taxon>
        <taxon>eudicotyledons</taxon>
        <taxon>Gunneridae</taxon>
        <taxon>Pentapetalae</taxon>
        <taxon>rosids</taxon>
        <taxon>fabids</taxon>
        <taxon>Fabales</taxon>
        <taxon>Fabaceae</taxon>
        <taxon>Papilionoideae</taxon>
        <taxon>50 kb inversion clade</taxon>
        <taxon>NPAAA clade</taxon>
        <taxon>Hologalegina</taxon>
        <taxon>IRL clade</taxon>
        <taxon>Cicereae</taxon>
        <taxon>Cicer</taxon>
    </lineage>
</organism>
<dbReference type="AlphaFoldDB" id="A0A1S3DXP7"/>
<dbReference type="PaxDb" id="3827-XP_004516498.1"/>
<evidence type="ECO:0000259" key="1">
    <source>
        <dbReference type="Pfam" id="PF10433"/>
    </source>
</evidence>
<feature type="domain" description="RSE1/DDB1/CPSF1 first beta-propeller" evidence="1">
    <location>
        <begin position="67"/>
        <end position="204"/>
    </location>
</feature>
<dbReference type="eggNOG" id="KOG1897">
    <property type="taxonomic scope" value="Eukaryota"/>
</dbReference>
<dbReference type="Pfam" id="PF10433">
    <property type="entry name" value="Beta-prop_RSE1_1st"/>
    <property type="match status" value="1"/>
</dbReference>
<feature type="domain" description="RSE1/DDB1/CPSF1 second beta-propeller" evidence="2">
    <location>
        <begin position="248"/>
        <end position="325"/>
    </location>
</feature>
<dbReference type="STRING" id="3827.A0A1S3DXP7"/>
<dbReference type="Gene3D" id="2.130.10.10">
    <property type="entry name" value="YVTN repeat-like/Quinoprotein amine dehydrogenase"/>
    <property type="match status" value="2"/>
</dbReference>
<gene>
    <name evidence="4" type="primary">LOC101514899</name>
</gene>
<dbReference type="RefSeq" id="XP_012567626.1">
    <property type="nucleotide sequence ID" value="XM_012712172.1"/>
</dbReference>
<accession>A0A1S3DXP7</accession>
<proteinExistence type="predicted"/>
<dbReference type="OrthoDB" id="1078620at2759"/>
<protein>
    <submittedName>
        <fullName evidence="4">DNA damage-binding protein 1-like</fullName>
    </submittedName>
</protein>
<dbReference type="KEGG" id="cam:101514899"/>
<sequence>MVFKKLTKFLYEEEIVVTFGCQALVNDLNTLRFNSSLVKIFPSAGKWLVSCFASLLLLVRTLRIPASLRRDDRYLLRLIPVPPPLCGVLIIGEETIVYCSANAFKAIPIRPSITKAYGRVDPDGSRYLLGDHTGLLSLLVITHEKEKVTGLKIETLGETSIASTISYLDNAFVYIGSSYGDSQLIKLNLQPDAKGSYVEVLDRFVNLGPIVDFCVVDLERQGQGQVVTCSGAYKDGSLRVIRNGIGINEQASVELQGIRGMWFLRSSTDDPFDTFLVVSFISETRILAMNLEDELEETEIEGFCSQVQTLFCHDAVHNQLVQVGSDLIFLLWWFFVDLTPISLSKF</sequence>
<evidence type="ECO:0000259" key="2">
    <source>
        <dbReference type="Pfam" id="PF23726"/>
    </source>
</evidence>
<dbReference type="PANTHER" id="PTHR10644">
    <property type="entry name" value="DNA REPAIR/RNA PROCESSING CPSF FAMILY"/>
    <property type="match status" value="1"/>
</dbReference>
<keyword evidence="3" id="KW-1185">Reference proteome</keyword>
<dbReference type="GeneID" id="101514899"/>
<reference evidence="4" key="1">
    <citation type="submission" date="2025-08" db="UniProtKB">
        <authorList>
            <consortium name="RefSeq"/>
        </authorList>
    </citation>
    <scope>IDENTIFICATION</scope>
    <source>
        <tissue evidence="4">Etiolated seedlings</tissue>
    </source>
</reference>
<dbReference type="InterPro" id="IPR050358">
    <property type="entry name" value="RSE1/DDB1/CFT1"/>
</dbReference>
<dbReference type="Pfam" id="PF23726">
    <property type="entry name" value="Beta-prop_RSE1_2nd"/>
    <property type="match status" value="1"/>
</dbReference>
<dbReference type="InterPro" id="IPR018846">
    <property type="entry name" value="Beta-prop_RSE1/DDB1/CPSF1_1st"/>
</dbReference>
<evidence type="ECO:0000313" key="4">
    <source>
        <dbReference type="RefSeq" id="XP_012567626.1"/>
    </source>
</evidence>
<dbReference type="Proteomes" id="UP000087171">
    <property type="component" value="Unplaced"/>
</dbReference>
<dbReference type="InterPro" id="IPR058543">
    <property type="entry name" value="Beta-prop_RSE1/DDB1/CPSF1_2nd"/>
</dbReference>
<evidence type="ECO:0000313" key="3">
    <source>
        <dbReference type="Proteomes" id="UP000087171"/>
    </source>
</evidence>